<evidence type="ECO:0000313" key="2">
    <source>
        <dbReference type="EMBL" id="KAJ2776592.1"/>
    </source>
</evidence>
<feature type="chain" id="PRO_5040968956" evidence="1">
    <location>
        <begin position="21"/>
        <end position="472"/>
    </location>
</feature>
<dbReference type="PROSITE" id="PS51257">
    <property type="entry name" value="PROKAR_LIPOPROTEIN"/>
    <property type="match status" value="1"/>
</dbReference>
<reference evidence="2" key="1">
    <citation type="submission" date="2022-07" db="EMBL/GenBank/DDBJ databases">
        <title>Phylogenomic reconstructions and comparative analyses of Kickxellomycotina fungi.</title>
        <authorList>
            <person name="Reynolds N.K."/>
            <person name="Stajich J.E."/>
            <person name="Barry K."/>
            <person name="Grigoriev I.V."/>
            <person name="Crous P."/>
            <person name="Smith M.E."/>
        </authorList>
    </citation>
    <scope>NUCLEOTIDE SEQUENCE</scope>
    <source>
        <strain evidence="2">NBRC 105414</strain>
    </source>
</reference>
<dbReference type="OrthoDB" id="331263at2759"/>
<dbReference type="Pfam" id="PF04113">
    <property type="entry name" value="Gpi16"/>
    <property type="match status" value="2"/>
</dbReference>
<keyword evidence="3" id="KW-1185">Reference proteome</keyword>
<dbReference type="InterPro" id="IPR007245">
    <property type="entry name" value="PIG-T"/>
</dbReference>
<dbReference type="AlphaFoldDB" id="A0A9W8H834"/>
<protein>
    <submittedName>
        <fullName evidence="2">Subunit of the glycosylphosphatidylinositol transamidase complex-like protein</fullName>
    </submittedName>
</protein>
<organism evidence="2 3">
    <name type="scientific">Coemansia javaensis</name>
    <dbReference type="NCBI Taxonomy" id="2761396"/>
    <lineage>
        <taxon>Eukaryota</taxon>
        <taxon>Fungi</taxon>
        <taxon>Fungi incertae sedis</taxon>
        <taxon>Zoopagomycota</taxon>
        <taxon>Kickxellomycotina</taxon>
        <taxon>Kickxellomycetes</taxon>
        <taxon>Kickxellales</taxon>
        <taxon>Kickxellaceae</taxon>
        <taxon>Coemansia</taxon>
    </lineage>
</organism>
<dbReference type="Proteomes" id="UP001140217">
    <property type="component" value="Unassembled WGS sequence"/>
</dbReference>
<accession>A0A9W8H834</accession>
<comment type="caution">
    <text evidence="2">The sequence shown here is derived from an EMBL/GenBank/DDBJ whole genome shotgun (WGS) entry which is preliminary data.</text>
</comment>
<name>A0A9W8H834_9FUNG</name>
<gene>
    <name evidence="2" type="primary">GPI16</name>
    <name evidence="2" type="ORF">H4R18_005597</name>
</gene>
<dbReference type="PANTHER" id="PTHR12959:SF11">
    <property type="entry name" value="GPI TRANSAMIDASE COMPONENT PIG-T"/>
    <property type="match status" value="1"/>
</dbReference>
<keyword evidence="1" id="KW-0732">Signal</keyword>
<sequence length="472" mass="50198">MRLCVAGGVVLAALAAGCAARAAGPAEAFGEELVVRRLGDGKVLQHFEFAVEREATAEDQHNYRLFPRQIGEIAQRHAVRSLQLAFTQGNWREQWGYAPAPVHGAGAELLARIAAPAENATQQWRGLANALSGVFCASLNFIDETNTDSPGMGAGPAGLRRGRLPRENVCTENLTPWIKQLPCQAKSGLGALLNPHRLFNAHFYSMGVSLETAPASGGGRPALRYTQHLTVVLDPRAFGLADDGGGGGGGWTLGALMDRPLLAAACPVASRSTVRVTGFRATPRPDSAAAISDDAAAVTHTFDLLRRRIDDIGLSAEPARNESLAGPVVSVHRYVTGSGGIDGGVEAILTNRHAAPVRVTYLDSLPWYLRVYSHTLQVRTAAGKALRPARVAFSPAVDRGRPSSLAVELELPPASRTVVRFAFEKGFLKYTEHPPDANRGFNVAPAVVSYTLPGAEPACPRPTFPCRTTSSR</sequence>
<feature type="signal peptide" evidence="1">
    <location>
        <begin position="1"/>
        <end position="20"/>
    </location>
</feature>
<proteinExistence type="predicted"/>
<dbReference type="GO" id="GO:0016255">
    <property type="term" value="P:attachment of GPI anchor to protein"/>
    <property type="evidence" value="ECO:0007669"/>
    <property type="project" value="InterPro"/>
</dbReference>
<evidence type="ECO:0000256" key="1">
    <source>
        <dbReference type="SAM" id="SignalP"/>
    </source>
</evidence>
<dbReference type="GO" id="GO:0042765">
    <property type="term" value="C:GPI-anchor transamidase complex"/>
    <property type="evidence" value="ECO:0007669"/>
    <property type="project" value="InterPro"/>
</dbReference>
<dbReference type="EMBL" id="JANBUL010000349">
    <property type="protein sequence ID" value="KAJ2776592.1"/>
    <property type="molecule type" value="Genomic_DNA"/>
</dbReference>
<evidence type="ECO:0000313" key="3">
    <source>
        <dbReference type="Proteomes" id="UP001140217"/>
    </source>
</evidence>
<dbReference type="PANTHER" id="PTHR12959">
    <property type="entry name" value="GPI TRANSAMIDASE COMPONENT PIG-T-RELATED"/>
    <property type="match status" value="1"/>
</dbReference>